<evidence type="ECO:0000313" key="1">
    <source>
        <dbReference type="EMBL" id="OBY66369.1"/>
    </source>
</evidence>
<dbReference type="KEGG" id="prn:BW723_09705"/>
<accession>A0A1B8U3J4</accession>
<keyword evidence="2" id="KW-1185">Reference proteome</keyword>
<dbReference type="AlphaFoldDB" id="A0A1B8U3J4"/>
<sequence length="247" mass="28362">MTIIIPMAGLSSRFTKAGYTLPKYMLYAGDKSLFNISVNSFKNYFDSVNFVFIARKLFDTEVFIKKECTLLGIKKYQTVMLDHPTNGQAETVMLGIKNANLDQDESILIFNIDTFRPNYSYPKDILNWDGYLEVFKGQGANWSYAKTISSDSTVVIETAEKVEISDNCSTGLYYFKSVSSFLDIYNNIQTDSFRHHKELYIAPLYNSLIKKGAEVHIHVIERKDVIFCGVPEEYLDFINKKQYISLL</sequence>
<dbReference type="InterPro" id="IPR029044">
    <property type="entry name" value="Nucleotide-diphossugar_trans"/>
</dbReference>
<gene>
    <name evidence="1" type="ORF">LPB301_06670</name>
</gene>
<dbReference type="PIRSF" id="PIRSF028162">
    <property type="entry name" value="BcbE_prd"/>
    <property type="match status" value="1"/>
</dbReference>
<protein>
    <submittedName>
        <fullName evidence="1">Capsular biosynthesis protein</fullName>
    </submittedName>
</protein>
<comment type="caution">
    <text evidence="1">The sequence shown here is derived from an EMBL/GenBank/DDBJ whole genome shotgun (WGS) entry which is preliminary data.</text>
</comment>
<name>A0A1B8U3J4_9FLAO</name>
<dbReference type="RefSeq" id="WP_068359449.1">
    <property type="nucleotide sequence ID" value="NZ_CP019337.1"/>
</dbReference>
<proteinExistence type="predicted"/>
<organism evidence="1 2">
    <name type="scientific">Polaribacter reichenbachii</name>
    <dbReference type="NCBI Taxonomy" id="996801"/>
    <lineage>
        <taxon>Bacteria</taxon>
        <taxon>Pseudomonadati</taxon>
        <taxon>Bacteroidota</taxon>
        <taxon>Flavobacteriia</taxon>
        <taxon>Flavobacteriales</taxon>
        <taxon>Flavobacteriaceae</taxon>
    </lineage>
</organism>
<dbReference type="OrthoDB" id="9784180at2"/>
<dbReference type="Proteomes" id="UP000092612">
    <property type="component" value="Unassembled WGS sequence"/>
</dbReference>
<dbReference type="STRING" id="996801.BW723_09705"/>
<dbReference type="EMBL" id="LSFL01000015">
    <property type="protein sequence ID" value="OBY66369.1"/>
    <property type="molecule type" value="Genomic_DNA"/>
</dbReference>
<dbReference type="SUPFAM" id="SSF53448">
    <property type="entry name" value="Nucleotide-diphospho-sugar transferases"/>
    <property type="match status" value="1"/>
</dbReference>
<dbReference type="InterPro" id="IPR016873">
    <property type="entry name" value="Caps_polysacc_synth_BcbE_prd"/>
</dbReference>
<dbReference type="Gene3D" id="3.90.550.10">
    <property type="entry name" value="Spore Coat Polysaccharide Biosynthesis Protein SpsA, Chain A"/>
    <property type="match status" value="1"/>
</dbReference>
<evidence type="ECO:0000313" key="2">
    <source>
        <dbReference type="Proteomes" id="UP000092612"/>
    </source>
</evidence>
<reference evidence="2" key="1">
    <citation type="submission" date="2016-02" db="EMBL/GenBank/DDBJ databases">
        <title>Paenibacillus sp. LPB0068, isolated from Crassostrea gigas.</title>
        <authorList>
            <person name="Shin S.-K."/>
            <person name="Yi H."/>
        </authorList>
    </citation>
    <scope>NUCLEOTIDE SEQUENCE [LARGE SCALE GENOMIC DNA]</scope>
    <source>
        <strain evidence="2">KCTC 23969</strain>
    </source>
</reference>
<dbReference type="CDD" id="cd04183">
    <property type="entry name" value="GT2_BcE_like"/>
    <property type="match status" value="1"/>
</dbReference>